<evidence type="ECO:0000259" key="1">
    <source>
        <dbReference type="Pfam" id="PF03478"/>
    </source>
</evidence>
<keyword evidence="3" id="KW-1185">Reference proteome</keyword>
<organism evidence="2 3">
    <name type="scientific">Asparagus officinalis</name>
    <name type="common">Garden asparagus</name>
    <dbReference type="NCBI Taxonomy" id="4686"/>
    <lineage>
        <taxon>Eukaryota</taxon>
        <taxon>Viridiplantae</taxon>
        <taxon>Streptophyta</taxon>
        <taxon>Embryophyta</taxon>
        <taxon>Tracheophyta</taxon>
        <taxon>Spermatophyta</taxon>
        <taxon>Magnoliopsida</taxon>
        <taxon>Liliopsida</taxon>
        <taxon>Asparagales</taxon>
        <taxon>Asparagaceae</taxon>
        <taxon>Asparagoideae</taxon>
        <taxon>Asparagus</taxon>
    </lineage>
</organism>
<evidence type="ECO:0000313" key="3">
    <source>
        <dbReference type="Proteomes" id="UP000243459"/>
    </source>
</evidence>
<name>A0A5P1FJM7_ASPOF</name>
<dbReference type="PANTHER" id="PTHR33127:SF5">
    <property type="entry name" value="TRANSMEMBRANE PROTEIN"/>
    <property type="match status" value="1"/>
</dbReference>
<dbReference type="Proteomes" id="UP000243459">
    <property type="component" value="Chromosome 2"/>
</dbReference>
<dbReference type="PANTHER" id="PTHR33127">
    <property type="entry name" value="TRANSMEMBRANE PROTEIN"/>
    <property type="match status" value="1"/>
</dbReference>
<reference evidence="3" key="1">
    <citation type="journal article" date="2017" name="Nat. Commun.">
        <title>The asparagus genome sheds light on the origin and evolution of a young Y chromosome.</title>
        <authorList>
            <person name="Harkess A."/>
            <person name="Zhou J."/>
            <person name="Xu C."/>
            <person name="Bowers J.E."/>
            <person name="Van der Hulst R."/>
            <person name="Ayyampalayam S."/>
            <person name="Mercati F."/>
            <person name="Riccardi P."/>
            <person name="McKain M.R."/>
            <person name="Kakrana A."/>
            <person name="Tang H."/>
            <person name="Ray J."/>
            <person name="Groenendijk J."/>
            <person name="Arikit S."/>
            <person name="Mathioni S.M."/>
            <person name="Nakano M."/>
            <person name="Shan H."/>
            <person name="Telgmann-Rauber A."/>
            <person name="Kanno A."/>
            <person name="Yue Z."/>
            <person name="Chen H."/>
            <person name="Li W."/>
            <person name="Chen Y."/>
            <person name="Xu X."/>
            <person name="Zhang Y."/>
            <person name="Luo S."/>
            <person name="Chen H."/>
            <person name="Gao J."/>
            <person name="Mao Z."/>
            <person name="Pires J.C."/>
            <person name="Luo M."/>
            <person name="Kudrna D."/>
            <person name="Wing R.A."/>
            <person name="Meyers B.C."/>
            <person name="Yi K."/>
            <person name="Kong H."/>
            <person name="Lavrijsen P."/>
            <person name="Sunseri F."/>
            <person name="Falavigna A."/>
            <person name="Ye Y."/>
            <person name="Leebens-Mack J.H."/>
            <person name="Chen G."/>
        </authorList>
    </citation>
    <scope>NUCLEOTIDE SEQUENCE [LARGE SCALE GENOMIC DNA]</scope>
    <source>
        <strain evidence="3">cv. DH0086</strain>
    </source>
</reference>
<feature type="domain" description="KIB1-4 beta-propeller" evidence="1">
    <location>
        <begin position="18"/>
        <end position="180"/>
    </location>
</feature>
<accession>A0A5P1FJM7</accession>
<protein>
    <recommendedName>
        <fullName evidence="1">KIB1-4 beta-propeller domain-containing protein</fullName>
    </recommendedName>
</protein>
<proteinExistence type="predicted"/>
<evidence type="ECO:0000313" key="2">
    <source>
        <dbReference type="EMBL" id="ONK77139.1"/>
    </source>
</evidence>
<sequence length="192" mass="22341">MLDGSSLSFHRHFLNPFDGSRYTFTLYELFAEKCIGSSGSWLIMKGLDHYIHNPFTLTKITLPKNEPYFYEPIIALSKPASPQFSLIALTGYPRSLHFIRQNEKKWSSYNYNLDVNTDEIIQAVTSNGKFYAMSSRGRLAFIDLDRDTVLEWKVDIARIKFDLRREHVYFLESNKEIVLVIVAYAKLSPIKR</sequence>
<dbReference type="InterPro" id="IPR005174">
    <property type="entry name" value="KIB1-4_b-propeller"/>
</dbReference>
<dbReference type="Pfam" id="PF03478">
    <property type="entry name" value="Beta-prop_KIB1-4"/>
    <property type="match status" value="1"/>
</dbReference>
<gene>
    <name evidence="2" type="ORF">A4U43_C02F3500</name>
</gene>
<dbReference type="EMBL" id="CM007382">
    <property type="protein sequence ID" value="ONK77139.1"/>
    <property type="molecule type" value="Genomic_DNA"/>
</dbReference>
<dbReference type="AlphaFoldDB" id="A0A5P1FJM7"/>
<dbReference type="Gramene" id="ONK77139">
    <property type="protein sequence ID" value="ONK77139"/>
    <property type="gene ID" value="A4U43_C02F3500"/>
</dbReference>